<accession>A0AAE4AV51</accession>
<organism evidence="1 3">
    <name type="scientific">Catenuloplanes indicus</name>
    <dbReference type="NCBI Taxonomy" id="137267"/>
    <lineage>
        <taxon>Bacteria</taxon>
        <taxon>Bacillati</taxon>
        <taxon>Actinomycetota</taxon>
        <taxon>Actinomycetes</taxon>
        <taxon>Micromonosporales</taxon>
        <taxon>Micromonosporaceae</taxon>
        <taxon>Catenuloplanes</taxon>
    </lineage>
</organism>
<dbReference type="RefSeq" id="WP_307233929.1">
    <property type="nucleotide sequence ID" value="NZ_JAUSUZ010000001.1"/>
</dbReference>
<dbReference type="AlphaFoldDB" id="A0AAE4AV51"/>
<evidence type="ECO:0000313" key="2">
    <source>
        <dbReference type="EMBL" id="MDQ0371683.1"/>
    </source>
</evidence>
<dbReference type="EMBL" id="JAUSUZ010000002">
    <property type="protein sequence ID" value="MDQ0371683.1"/>
    <property type="molecule type" value="Genomic_DNA"/>
</dbReference>
<comment type="caution">
    <text evidence="1">The sequence shown here is derived from an EMBL/GenBank/DDBJ whole genome shotgun (WGS) entry which is preliminary data.</text>
</comment>
<evidence type="ECO:0000313" key="3">
    <source>
        <dbReference type="Proteomes" id="UP001240236"/>
    </source>
</evidence>
<proteinExistence type="predicted"/>
<dbReference type="Proteomes" id="UP001240236">
    <property type="component" value="Unassembled WGS sequence"/>
</dbReference>
<name>A0AAE4AV51_9ACTN</name>
<sequence length="104" mass="11530">MSDDRPAIRFVNYMSDRETMNARLIIGPYETTAERDADLDRLSGLPLGDDCFYGGQEFDAATMAEASDGWHDETVEPAQVAHATTIRGFHAAFDGVPEDEEDDE</sequence>
<keyword evidence="3" id="KW-1185">Reference proteome</keyword>
<protein>
    <submittedName>
        <fullName evidence="1">Uncharacterized protein</fullName>
    </submittedName>
</protein>
<evidence type="ECO:0000313" key="1">
    <source>
        <dbReference type="EMBL" id="MDQ0363361.1"/>
    </source>
</evidence>
<dbReference type="EMBL" id="JAUSUZ010000001">
    <property type="protein sequence ID" value="MDQ0363361.1"/>
    <property type="molecule type" value="Genomic_DNA"/>
</dbReference>
<reference evidence="1 3" key="1">
    <citation type="submission" date="2023-07" db="EMBL/GenBank/DDBJ databases">
        <title>Sequencing the genomes of 1000 actinobacteria strains.</title>
        <authorList>
            <person name="Klenk H.-P."/>
        </authorList>
    </citation>
    <scope>NUCLEOTIDE SEQUENCE [LARGE SCALE GENOMIC DNA]</scope>
    <source>
        <strain evidence="1 3">DSM 44709</strain>
    </source>
</reference>
<gene>
    <name evidence="1" type="ORF">J2S42_000030</name>
    <name evidence="2" type="ORF">J2S42_008431</name>
</gene>